<evidence type="ECO:0000256" key="11">
    <source>
        <dbReference type="ARBA" id="ARBA00022989"/>
    </source>
</evidence>
<sequence>MKKRDIINQNNGTIKQNLIDFSKNDIDAIYKIFNTDINGITEEEAKNRIEKHGLNQVEHEKPTPWYIQLTKAFINPFVIVLIALAVISYITDVALAAPGEKGWEAVIVITAMVTISGILHFIQEYKSGKAAEELKSLVKTTAAVARKDTGIEEISMSQIVPGDIIHLAAGDIIPADLRIIHSKDLFIGQSALTGESEPIEKYSTIKSEINNNINPSDLDNICLLGTDVISGSATAIAIGTGSDTYFGSMAKSLVGKREQTSFEKGISSVSWLLIKFMFIMVPVVFLINGITNGDWLEALLFAISIAVGLTPEMLPVIVTTNLAKGAIAMSKRKTVVKRLDAIQNFGAMDILCTDKTGTLTLDKIVVEKHLDIHGNDDDRVLRHGYLNSFYQTGLRNLMDRAILEFGDKKNFFELKEHYTKVDEIPFDFARRRMSVVLKDHAGKRQLITKGAVEEMLSICTFAEYKGEVVLLTEEVKNIVMNMVNKLNEDGMRVVAIAQKNNIPDENSFGVKDESDMVLMGYIGFLDPPKESTAAAIKALHEHGVKVKILTGDNEVVTKKICKEVDLPIDNILLGSDVENLTDEELAIQAENTTVFAKLSPMQKSKIIKVLQGQGHTVGYMGDGINDASALRDADVGISVDTAVDIAKESADIILLEKDLMVLEEGVIEGRKIFGNIVKYINMTASSNFGNVFSVLVASAFLPFLPMLPIHLLIQNLFYDFSQISIPWDTMDDDYIKEPRKWDADNIKKFMIYIGPISSIFDIITYLVMWYVFKANTPALQSLFQSGWFIEGLLSQTLIVHMIRTKKIPFIQSRATAPVLLLTGIIMVAGIFIPFTAFGASVGLQPLPLAYFPWLIGILLAYCLLTQVVKKLYIKKFNTWL</sequence>
<evidence type="ECO:0000256" key="4">
    <source>
        <dbReference type="ARBA" id="ARBA00012786"/>
    </source>
</evidence>
<dbReference type="Pfam" id="PF13246">
    <property type="entry name" value="Cation_ATPase"/>
    <property type="match status" value="1"/>
</dbReference>
<feature type="transmembrane region" description="Helical" evidence="15">
    <location>
        <begin position="72"/>
        <end position="90"/>
    </location>
</feature>
<keyword evidence="7" id="KW-0997">Cell inner membrane</keyword>
<comment type="function">
    <text evidence="1">Mediates magnesium influx to the cytosol.</text>
</comment>
<evidence type="ECO:0000259" key="16">
    <source>
        <dbReference type="SMART" id="SM00831"/>
    </source>
</evidence>
<dbReference type="SFLD" id="SFLDS00003">
    <property type="entry name" value="Haloacid_Dehalogenase"/>
    <property type="match status" value="1"/>
</dbReference>
<feature type="transmembrane region" description="Helical" evidence="15">
    <location>
        <begin position="266"/>
        <end position="287"/>
    </location>
</feature>
<comment type="similarity">
    <text evidence="3">Belongs to the cation transport ATPase (P-type) (TC 3.A.3) family. Type IIIB subfamily.</text>
</comment>
<evidence type="ECO:0000256" key="6">
    <source>
        <dbReference type="ARBA" id="ARBA00022475"/>
    </source>
</evidence>
<dbReference type="InterPro" id="IPR059000">
    <property type="entry name" value="ATPase_P-type_domA"/>
</dbReference>
<dbReference type="Pfam" id="PF00122">
    <property type="entry name" value="E1-E2_ATPase"/>
    <property type="match status" value="1"/>
</dbReference>
<evidence type="ECO:0000256" key="7">
    <source>
        <dbReference type="ARBA" id="ARBA00022519"/>
    </source>
</evidence>
<dbReference type="NCBIfam" id="TIGR01494">
    <property type="entry name" value="ATPase_P-type"/>
    <property type="match status" value="3"/>
</dbReference>
<dbReference type="SFLD" id="SFLDG00002">
    <property type="entry name" value="C1.7:_P-type_atpase_like"/>
    <property type="match status" value="1"/>
</dbReference>
<dbReference type="Proteomes" id="UP000779508">
    <property type="component" value="Unassembled WGS sequence"/>
</dbReference>
<feature type="transmembrane region" description="Helical" evidence="15">
    <location>
        <begin position="102"/>
        <end position="122"/>
    </location>
</feature>
<feature type="transmembrane region" description="Helical" evidence="15">
    <location>
        <begin position="814"/>
        <end position="836"/>
    </location>
</feature>
<reference evidence="17 18" key="1">
    <citation type="submission" date="2021-06" db="EMBL/GenBank/DDBJ databases">
        <authorList>
            <person name="Sun Q."/>
            <person name="Li D."/>
        </authorList>
    </citation>
    <scope>NUCLEOTIDE SEQUENCE [LARGE SCALE GENOMIC DNA]</scope>
    <source>
        <strain evidence="17 18">MSJ-5</strain>
    </source>
</reference>
<feature type="transmembrane region" description="Helical" evidence="15">
    <location>
        <begin position="299"/>
        <end position="323"/>
    </location>
</feature>
<dbReference type="NCBIfam" id="TIGR01524">
    <property type="entry name" value="ATPase-IIIB_Mg"/>
    <property type="match status" value="1"/>
</dbReference>
<evidence type="ECO:0000256" key="3">
    <source>
        <dbReference type="ARBA" id="ARBA00008746"/>
    </source>
</evidence>
<evidence type="ECO:0000256" key="10">
    <source>
        <dbReference type="ARBA" id="ARBA00022842"/>
    </source>
</evidence>
<dbReference type="InterPro" id="IPR006068">
    <property type="entry name" value="ATPase_P-typ_cation-transptr_C"/>
</dbReference>
<keyword evidence="12 15" id="KW-0472">Membrane</keyword>
<accession>A0ABS6G5U1</accession>
<dbReference type="InterPro" id="IPR001757">
    <property type="entry name" value="P_typ_ATPase"/>
</dbReference>
<feature type="domain" description="Cation-transporting P-type ATPase N-terminal" evidence="16">
    <location>
        <begin position="20"/>
        <end position="93"/>
    </location>
</feature>
<dbReference type="InterPro" id="IPR018303">
    <property type="entry name" value="ATPase_P-typ_P_site"/>
</dbReference>
<dbReference type="SFLD" id="SFLDF00027">
    <property type="entry name" value="p-type_atpase"/>
    <property type="match status" value="1"/>
</dbReference>
<name>A0ABS6G5U1_9FIRM</name>
<keyword evidence="6" id="KW-1003">Cell membrane</keyword>
<dbReference type="PROSITE" id="PS00154">
    <property type="entry name" value="ATPASE_E1_E2"/>
    <property type="match status" value="1"/>
</dbReference>
<feature type="transmembrane region" description="Helical" evidence="15">
    <location>
        <begin position="848"/>
        <end position="868"/>
    </location>
</feature>
<protein>
    <recommendedName>
        <fullName evidence="5">Magnesium-transporting ATPase, P-type 1</fullName>
        <ecNumber evidence="4">7.2.2.14</ecNumber>
    </recommendedName>
    <alternativeName>
        <fullName evidence="13">Mg(2+) transport ATPase, P-type 1</fullName>
    </alternativeName>
</protein>
<dbReference type="InterPro" id="IPR004014">
    <property type="entry name" value="ATPase_P-typ_cation-transptr_N"/>
</dbReference>
<keyword evidence="10" id="KW-0460">Magnesium</keyword>
<evidence type="ECO:0000313" key="17">
    <source>
        <dbReference type="EMBL" id="MBU5676741.1"/>
    </source>
</evidence>
<comment type="caution">
    <text evidence="17">The sequence shown here is derived from an EMBL/GenBank/DDBJ whole genome shotgun (WGS) entry which is preliminary data.</text>
</comment>
<organism evidence="17 18">
    <name type="scientific">Alkaliphilus flagellatus</name>
    <dbReference type="NCBI Taxonomy" id="2841507"/>
    <lineage>
        <taxon>Bacteria</taxon>
        <taxon>Bacillati</taxon>
        <taxon>Bacillota</taxon>
        <taxon>Clostridia</taxon>
        <taxon>Peptostreptococcales</taxon>
        <taxon>Natronincolaceae</taxon>
        <taxon>Alkaliphilus</taxon>
    </lineage>
</organism>
<dbReference type="Pfam" id="PF00689">
    <property type="entry name" value="Cation_ATPase_C"/>
    <property type="match status" value="1"/>
</dbReference>
<evidence type="ECO:0000256" key="8">
    <source>
        <dbReference type="ARBA" id="ARBA00022553"/>
    </source>
</evidence>
<dbReference type="PANTHER" id="PTHR42861">
    <property type="entry name" value="CALCIUM-TRANSPORTING ATPASE"/>
    <property type="match status" value="1"/>
</dbReference>
<evidence type="ECO:0000256" key="14">
    <source>
        <dbReference type="ARBA" id="ARBA00047295"/>
    </source>
</evidence>
<gene>
    <name evidence="17" type="primary">mgtA</name>
    <name evidence="17" type="ORF">KQI88_09940</name>
</gene>
<evidence type="ECO:0000256" key="1">
    <source>
        <dbReference type="ARBA" id="ARBA00003954"/>
    </source>
</evidence>
<dbReference type="EC" id="7.2.2.14" evidence="4"/>
<dbReference type="Pfam" id="PF00690">
    <property type="entry name" value="Cation_ATPase_N"/>
    <property type="match status" value="1"/>
</dbReference>
<dbReference type="NCBIfam" id="NF011702">
    <property type="entry name" value="PRK15122.1"/>
    <property type="match status" value="1"/>
</dbReference>
<evidence type="ECO:0000256" key="5">
    <source>
        <dbReference type="ARBA" id="ARBA00013555"/>
    </source>
</evidence>
<evidence type="ECO:0000256" key="15">
    <source>
        <dbReference type="SAM" id="Phobius"/>
    </source>
</evidence>
<dbReference type="InterPro" id="IPR044492">
    <property type="entry name" value="P_typ_ATPase_HD_dom"/>
</dbReference>
<dbReference type="SMART" id="SM00831">
    <property type="entry name" value="Cation_ATPase_N"/>
    <property type="match status" value="1"/>
</dbReference>
<comment type="subcellular location">
    <subcellularLocation>
        <location evidence="2">Cell inner membrane</location>
        <topology evidence="2">Multi-pass membrane protein</topology>
    </subcellularLocation>
</comment>
<keyword evidence="9 15" id="KW-0812">Transmembrane</keyword>
<keyword evidence="11 15" id="KW-1133">Transmembrane helix</keyword>
<dbReference type="CDD" id="cd02077">
    <property type="entry name" value="P-type_ATPase_Mg"/>
    <property type="match status" value="1"/>
</dbReference>
<evidence type="ECO:0000313" key="18">
    <source>
        <dbReference type="Proteomes" id="UP000779508"/>
    </source>
</evidence>
<dbReference type="EMBL" id="JAHLQK010000003">
    <property type="protein sequence ID" value="MBU5676741.1"/>
    <property type="molecule type" value="Genomic_DNA"/>
</dbReference>
<keyword evidence="8" id="KW-0597">Phosphoprotein</keyword>
<evidence type="ECO:0000256" key="12">
    <source>
        <dbReference type="ARBA" id="ARBA00023136"/>
    </source>
</evidence>
<comment type="catalytic activity">
    <reaction evidence="14">
        <text>Mg(2+)(out) + ATP + H2O = Mg(2+)(in) + ADP + phosphate + H(+)</text>
        <dbReference type="Rhea" id="RHEA:10260"/>
        <dbReference type="ChEBI" id="CHEBI:15377"/>
        <dbReference type="ChEBI" id="CHEBI:15378"/>
        <dbReference type="ChEBI" id="CHEBI:18420"/>
        <dbReference type="ChEBI" id="CHEBI:30616"/>
        <dbReference type="ChEBI" id="CHEBI:43474"/>
        <dbReference type="ChEBI" id="CHEBI:456216"/>
        <dbReference type="EC" id="7.2.2.14"/>
    </reaction>
</comment>
<evidence type="ECO:0000256" key="2">
    <source>
        <dbReference type="ARBA" id="ARBA00004429"/>
    </source>
</evidence>
<evidence type="ECO:0000256" key="9">
    <source>
        <dbReference type="ARBA" id="ARBA00022692"/>
    </source>
</evidence>
<dbReference type="InterPro" id="IPR006415">
    <property type="entry name" value="P-type_ATPase_IIIB"/>
</dbReference>
<keyword evidence="18" id="KW-1185">Reference proteome</keyword>
<evidence type="ECO:0000256" key="13">
    <source>
        <dbReference type="ARBA" id="ARBA00029806"/>
    </source>
</evidence>
<proteinExistence type="inferred from homology"/>
<feature type="transmembrane region" description="Helical" evidence="15">
    <location>
        <begin position="749"/>
        <end position="772"/>
    </location>
</feature>